<feature type="transmembrane region" description="Helical" evidence="1">
    <location>
        <begin position="290"/>
        <end position="311"/>
    </location>
</feature>
<feature type="domain" description="Major facilitator superfamily (MFS) profile" evidence="2">
    <location>
        <begin position="166"/>
        <end position="385"/>
    </location>
</feature>
<dbReference type="EMBL" id="AP031322">
    <property type="protein sequence ID" value="BFH72239.1"/>
    <property type="molecule type" value="Genomic_DNA"/>
</dbReference>
<dbReference type="Pfam" id="PF07690">
    <property type="entry name" value="MFS_1"/>
    <property type="match status" value="1"/>
</dbReference>
<evidence type="ECO:0000259" key="2">
    <source>
        <dbReference type="PROSITE" id="PS50850"/>
    </source>
</evidence>
<accession>A0AAT9GN90</accession>
<dbReference type="RefSeq" id="WP_369610479.1">
    <property type="nucleotide sequence ID" value="NZ_AP031322.1"/>
</dbReference>
<organism evidence="3">
    <name type="scientific">Sulfurisphaera javensis</name>
    <dbReference type="NCBI Taxonomy" id="2049879"/>
    <lineage>
        <taxon>Archaea</taxon>
        <taxon>Thermoproteota</taxon>
        <taxon>Thermoprotei</taxon>
        <taxon>Sulfolobales</taxon>
        <taxon>Sulfolobaceae</taxon>
        <taxon>Sulfurisphaera</taxon>
    </lineage>
</organism>
<dbReference type="InterPro" id="IPR020846">
    <property type="entry name" value="MFS_dom"/>
</dbReference>
<feature type="transmembrane region" description="Helical" evidence="1">
    <location>
        <begin position="358"/>
        <end position="378"/>
    </location>
</feature>
<keyword evidence="1" id="KW-1133">Transmembrane helix</keyword>
<feature type="transmembrane region" description="Helical" evidence="1">
    <location>
        <begin position="266"/>
        <end position="284"/>
    </location>
</feature>
<feature type="transmembrane region" description="Helical" evidence="1">
    <location>
        <begin position="332"/>
        <end position="352"/>
    </location>
</feature>
<proteinExistence type="predicted"/>
<feature type="transmembrane region" description="Helical" evidence="1">
    <location>
        <begin position="102"/>
        <end position="126"/>
    </location>
</feature>
<dbReference type="Gene3D" id="1.20.1250.20">
    <property type="entry name" value="MFS general substrate transporter like domains"/>
    <property type="match status" value="1"/>
</dbReference>
<reference evidence="3" key="1">
    <citation type="submission" date="2024-03" db="EMBL/GenBank/DDBJ databases">
        <title>Complete genome sequence of Sulfurisphaera javensis strain KD-1.</title>
        <authorList>
            <person name="Sakai H."/>
            <person name="Nur N."/>
            <person name="Suwanto A."/>
            <person name="Kurosawa N."/>
        </authorList>
    </citation>
    <scope>NUCLEOTIDE SEQUENCE</scope>
    <source>
        <strain evidence="3">KD-1</strain>
    </source>
</reference>
<gene>
    <name evidence="3" type="ORF">SJAV_01830</name>
</gene>
<feature type="transmembrane region" description="Helical" evidence="1">
    <location>
        <begin position="78"/>
        <end position="96"/>
    </location>
</feature>
<evidence type="ECO:0000256" key="1">
    <source>
        <dbReference type="SAM" id="Phobius"/>
    </source>
</evidence>
<feature type="transmembrane region" description="Helical" evidence="1">
    <location>
        <begin position="138"/>
        <end position="157"/>
    </location>
</feature>
<feature type="transmembrane region" description="Helical" evidence="1">
    <location>
        <begin position="235"/>
        <end position="254"/>
    </location>
</feature>
<evidence type="ECO:0000313" key="3">
    <source>
        <dbReference type="EMBL" id="BFH72239.1"/>
    </source>
</evidence>
<feature type="transmembrane region" description="Helical" evidence="1">
    <location>
        <begin position="48"/>
        <end position="66"/>
    </location>
</feature>
<feature type="transmembrane region" description="Helical" evidence="1">
    <location>
        <begin position="163"/>
        <end position="184"/>
    </location>
</feature>
<keyword evidence="1" id="KW-0812">Transmembrane</keyword>
<dbReference type="AlphaFoldDB" id="A0AAT9GN90"/>
<dbReference type="SUPFAM" id="SSF103473">
    <property type="entry name" value="MFS general substrate transporter"/>
    <property type="match status" value="1"/>
</dbReference>
<dbReference type="GeneID" id="92353117"/>
<dbReference type="PANTHER" id="PTHR23531:SF1">
    <property type="entry name" value="QUINOLENE RESISTANCE PROTEIN NORA"/>
    <property type="match status" value="1"/>
</dbReference>
<name>A0AAT9GN90_9CREN</name>
<dbReference type="PROSITE" id="PS50850">
    <property type="entry name" value="MFS"/>
    <property type="match status" value="1"/>
</dbReference>
<dbReference type="GO" id="GO:0022857">
    <property type="term" value="F:transmembrane transporter activity"/>
    <property type="evidence" value="ECO:0007669"/>
    <property type="project" value="InterPro"/>
</dbReference>
<dbReference type="PANTHER" id="PTHR23531">
    <property type="entry name" value="QUINOLENE RESISTANCE PROTEIN NORA"/>
    <property type="match status" value="1"/>
</dbReference>
<dbReference type="InterPro" id="IPR052714">
    <property type="entry name" value="MFS_Exporter"/>
</dbReference>
<sequence length="385" mass="42800">MQRKEITFIEALLVIIPLTIAVRASNNMLMTTLPLVVKYLFNFNEEEVGIISALTSLSTFIGSGIINSRLRGDIRKIVFRISALIYAFLLPLFYLVSPITVWILSGIAGVVLGILMPNIITYAGLLKDRKQRERVLSIYTLALSASLVIGPAIESWILDYFNLLFVFLFFAPFSILTGIMAFFVEFPNENGNGTKVKVLSNPGFITAVINILTYNIVFSILLAFGGIYAKSTFNVSYSTVTLLFSSFFLTSFLSRLYLSIRPAEKLYYHIVFAISVTTVGLILISVLPPLLTFFTIALLLLGIPHGLTYPLSVISISRTFKPEERNAANSTFFAVMMLIGIITPTVAGFVIQHIGFRLTLAFIIPIIIILLALLGRYVKYVDKVE</sequence>
<protein>
    <submittedName>
        <fullName evidence="3">MFS transporter</fullName>
    </submittedName>
</protein>
<dbReference type="InterPro" id="IPR036259">
    <property type="entry name" value="MFS_trans_sf"/>
</dbReference>
<dbReference type="InterPro" id="IPR011701">
    <property type="entry name" value="MFS"/>
</dbReference>
<feature type="transmembrane region" description="Helical" evidence="1">
    <location>
        <begin position="204"/>
        <end position="229"/>
    </location>
</feature>
<keyword evidence="1" id="KW-0472">Membrane</keyword>
<dbReference type="KEGG" id="sjv:SJAV_01830"/>